<feature type="domain" description="Retrotransposon gag" evidence="1">
    <location>
        <begin position="11"/>
        <end position="76"/>
    </location>
</feature>
<dbReference type="OMA" id="VADMHEV"/>
<keyword evidence="3" id="KW-1185">Reference proteome</keyword>
<dbReference type="EnsemblPlants" id="evm.model.06.544">
    <property type="protein sequence ID" value="cds.evm.model.06.544"/>
    <property type="gene ID" value="evm.TU.06.544"/>
</dbReference>
<evidence type="ECO:0000259" key="1">
    <source>
        <dbReference type="Pfam" id="PF03732"/>
    </source>
</evidence>
<dbReference type="PANTHER" id="PTHR33223:SF11">
    <property type="entry name" value="ELEMENT PROTEIN, PUTATIVE-RELATED"/>
    <property type="match status" value="1"/>
</dbReference>
<name>A0A803PYS9_CANSA</name>
<sequence>MELGDDAIRLRLFPFLLRDRAKSWLVSLPPNSINTWEGLALKFLFKFFPPTKVARLRSEINNFIQQDTSGRAFIKKSSIKAYELLDEMAMKNQQWSSERIQSKKVADMHEVDVIIKLTTQVEALTKMMTAQVKQAQVVCELCGGPHPYDTCQVNVNNLLVEQAQAIRILGIGDYSSID</sequence>
<protein>
    <recommendedName>
        <fullName evidence="1">Retrotransposon gag domain-containing protein</fullName>
    </recommendedName>
</protein>
<evidence type="ECO:0000313" key="2">
    <source>
        <dbReference type="EnsemblPlants" id="cds.evm.model.06.544"/>
    </source>
</evidence>
<dbReference type="PANTHER" id="PTHR33223">
    <property type="entry name" value="CCHC-TYPE DOMAIN-CONTAINING PROTEIN"/>
    <property type="match status" value="1"/>
</dbReference>
<dbReference type="AlphaFoldDB" id="A0A803PYS9"/>
<organism evidence="2 3">
    <name type="scientific">Cannabis sativa</name>
    <name type="common">Hemp</name>
    <name type="synonym">Marijuana</name>
    <dbReference type="NCBI Taxonomy" id="3483"/>
    <lineage>
        <taxon>Eukaryota</taxon>
        <taxon>Viridiplantae</taxon>
        <taxon>Streptophyta</taxon>
        <taxon>Embryophyta</taxon>
        <taxon>Tracheophyta</taxon>
        <taxon>Spermatophyta</taxon>
        <taxon>Magnoliopsida</taxon>
        <taxon>eudicotyledons</taxon>
        <taxon>Gunneridae</taxon>
        <taxon>Pentapetalae</taxon>
        <taxon>rosids</taxon>
        <taxon>fabids</taxon>
        <taxon>Rosales</taxon>
        <taxon>Cannabaceae</taxon>
        <taxon>Cannabis</taxon>
    </lineage>
</organism>
<reference evidence="2" key="1">
    <citation type="submission" date="2018-11" db="EMBL/GenBank/DDBJ databases">
        <authorList>
            <person name="Grassa J C."/>
        </authorList>
    </citation>
    <scope>NUCLEOTIDE SEQUENCE [LARGE SCALE GENOMIC DNA]</scope>
</reference>
<proteinExistence type="predicted"/>
<reference evidence="2" key="2">
    <citation type="submission" date="2021-03" db="UniProtKB">
        <authorList>
            <consortium name="EnsemblPlants"/>
        </authorList>
    </citation>
    <scope>IDENTIFICATION</scope>
</reference>
<dbReference type="Proteomes" id="UP000596661">
    <property type="component" value="Chromosome 6"/>
</dbReference>
<dbReference type="Pfam" id="PF03732">
    <property type="entry name" value="Retrotrans_gag"/>
    <property type="match status" value="1"/>
</dbReference>
<dbReference type="InterPro" id="IPR005162">
    <property type="entry name" value="Retrotrans_gag_dom"/>
</dbReference>
<dbReference type="Gramene" id="evm.model.06.544">
    <property type="protein sequence ID" value="cds.evm.model.06.544"/>
    <property type="gene ID" value="evm.TU.06.544"/>
</dbReference>
<accession>A0A803PYS9</accession>
<evidence type="ECO:0000313" key="3">
    <source>
        <dbReference type="Proteomes" id="UP000596661"/>
    </source>
</evidence>
<dbReference type="EMBL" id="UZAU01000568">
    <property type="status" value="NOT_ANNOTATED_CDS"/>
    <property type="molecule type" value="Genomic_DNA"/>
</dbReference>